<comment type="caution">
    <text evidence="1">The sequence shown here is derived from an EMBL/GenBank/DDBJ whole genome shotgun (WGS) entry which is preliminary data.</text>
</comment>
<reference evidence="1" key="1">
    <citation type="submission" date="2023-06" db="EMBL/GenBank/DDBJ databases">
        <authorList>
            <person name="Kurt Z."/>
        </authorList>
    </citation>
    <scope>NUCLEOTIDE SEQUENCE</scope>
</reference>
<gene>
    <name evidence="2" type="ORF">HINF_LOCUS29779</name>
    <name evidence="1" type="ORF">HINF_LOCUS60400</name>
</gene>
<sequence>MNSIVYLQIEQYKRSSIFAQRPISVFSSTLCNHGKNNNPLTKEETALLPARPVQHNFAGGKRLSIQVLQPGERTLFQCAETESKAQKKKNKLSGDFHQITTAAPSFMQKKA</sequence>
<reference evidence="2 3" key="2">
    <citation type="submission" date="2024-07" db="EMBL/GenBank/DDBJ databases">
        <authorList>
            <person name="Akdeniz Z."/>
        </authorList>
    </citation>
    <scope>NUCLEOTIDE SEQUENCE [LARGE SCALE GENOMIC DNA]</scope>
</reference>
<protein>
    <submittedName>
        <fullName evidence="2">Hypothetical_protein</fullName>
    </submittedName>
</protein>
<dbReference type="EMBL" id="CAXDID020000096">
    <property type="protein sequence ID" value="CAL6024771.1"/>
    <property type="molecule type" value="Genomic_DNA"/>
</dbReference>
<organism evidence="1">
    <name type="scientific">Hexamita inflata</name>
    <dbReference type="NCBI Taxonomy" id="28002"/>
    <lineage>
        <taxon>Eukaryota</taxon>
        <taxon>Metamonada</taxon>
        <taxon>Diplomonadida</taxon>
        <taxon>Hexamitidae</taxon>
        <taxon>Hexamitinae</taxon>
        <taxon>Hexamita</taxon>
    </lineage>
</organism>
<evidence type="ECO:0000313" key="2">
    <source>
        <dbReference type="EMBL" id="CAL6024771.1"/>
    </source>
</evidence>
<evidence type="ECO:0000313" key="3">
    <source>
        <dbReference type="Proteomes" id="UP001642409"/>
    </source>
</evidence>
<evidence type="ECO:0000313" key="1">
    <source>
        <dbReference type="EMBL" id="CAI9972755.1"/>
    </source>
</evidence>
<dbReference type="AlphaFoldDB" id="A0AA86RUE3"/>
<proteinExistence type="predicted"/>
<name>A0AA86RUE3_9EUKA</name>
<keyword evidence="3" id="KW-1185">Reference proteome</keyword>
<dbReference type="Proteomes" id="UP001642409">
    <property type="component" value="Unassembled WGS sequence"/>
</dbReference>
<accession>A0AA86RUE3</accession>
<dbReference type="EMBL" id="CATOUU010001114">
    <property type="protein sequence ID" value="CAI9972755.1"/>
    <property type="molecule type" value="Genomic_DNA"/>
</dbReference>